<feature type="signal peptide" evidence="1">
    <location>
        <begin position="1"/>
        <end position="23"/>
    </location>
</feature>
<sequence length="150" mass="16486">MKKLLMLPLLALALTACSGGNSAPDKPVETKTPSYYNPVGIWDLRIASQSAHGGPWSAQEGAIEITAENVRDNNQWWSYRSFDPYNNWKPVDSETSIAYGNTKSGEIVLSVDSVGSLSCKGAFDTIKNYYVGECKNSGSPLNYRVAMKRR</sequence>
<dbReference type="RefSeq" id="WP_380082696.1">
    <property type="nucleotide sequence ID" value="NZ_JBHSWD010000001.1"/>
</dbReference>
<reference evidence="3" key="1">
    <citation type="journal article" date="2019" name="Int. J. Syst. Evol. Microbiol.">
        <title>The Global Catalogue of Microorganisms (GCM) 10K type strain sequencing project: providing services to taxonomists for standard genome sequencing and annotation.</title>
        <authorList>
            <consortium name="The Broad Institute Genomics Platform"/>
            <consortium name="The Broad Institute Genome Sequencing Center for Infectious Disease"/>
            <person name="Wu L."/>
            <person name="Ma J."/>
        </authorList>
    </citation>
    <scope>NUCLEOTIDE SEQUENCE [LARGE SCALE GENOMIC DNA]</scope>
    <source>
        <strain evidence="3">CGMCC 1.15772</strain>
    </source>
</reference>
<feature type="chain" id="PRO_5045850386" description="Lipoprotein" evidence="1">
    <location>
        <begin position="24"/>
        <end position="150"/>
    </location>
</feature>
<dbReference type="Proteomes" id="UP001596297">
    <property type="component" value="Unassembled WGS sequence"/>
</dbReference>
<evidence type="ECO:0008006" key="4">
    <source>
        <dbReference type="Google" id="ProtNLM"/>
    </source>
</evidence>
<protein>
    <recommendedName>
        <fullName evidence="4">Lipoprotein</fullName>
    </recommendedName>
</protein>
<dbReference type="EMBL" id="JBHSWD010000001">
    <property type="protein sequence ID" value="MFC6591690.1"/>
    <property type="molecule type" value="Genomic_DNA"/>
</dbReference>
<evidence type="ECO:0000313" key="2">
    <source>
        <dbReference type="EMBL" id="MFC6591690.1"/>
    </source>
</evidence>
<organism evidence="2 3">
    <name type="scientific">Deinococcus lacus</name>
    <dbReference type="NCBI Taxonomy" id="392561"/>
    <lineage>
        <taxon>Bacteria</taxon>
        <taxon>Thermotogati</taxon>
        <taxon>Deinococcota</taxon>
        <taxon>Deinococci</taxon>
        <taxon>Deinococcales</taxon>
        <taxon>Deinococcaceae</taxon>
        <taxon>Deinococcus</taxon>
    </lineage>
</organism>
<accession>A0ABW1YBK1</accession>
<gene>
    <name evidence="2" type="ORF">ACFP81_06470</name>
</gene>
<comment type="caution">
    <text evidence="2">The sequence shown here is derived from an EMBL/GenBank/DDBJ whole genome shotgun (WGS) entry which is preliminary data.</text>
</comment>
<evidence type="ECO:0000313" key="3">
    <source>
        <dbReference type="Proteomes" id="UP001596297"/>
    </source>
</evidence>
<evidence type="ECO:0000256" key="1">
    <source>
        <dbReference type="SAM" id="SignalP"/>
    </source>
</evidence>
<keyword evidence="3" id="KW-1185">Reference proteome</keyword>
<keyword evidence="1" id="KW-0732">Signal</keyword>
<name>A0ABW1YBK1_9DEIO</name>
<dbReference type="PROSITE" id="PS51257">
    <property type="entry name" value="PROKAR_LIPOPROTEIN"/>
    <property type="match status" value="1"/>
</dbReference>
<proteinExistence type="predicted"/>